<accession>A0A7G9QSI8</accession>
<evidence type="ECO:0000313" key="1">
    <source>
        <dbReference type="EMBL" id="QNN46313.1"/>
    </source>
</evidence>
<dbReference type="KEGG" id="tbv:H9L17_14260"/>
<dbReference type="EMBL" id="CP060711">
    <property type="protein sequence ID" value="QNN46313.1"/>
    <property type="molecule type" value="Genomic_DNA"/>
</dbReference>
<dbReference type="AlphaFoldDB" id="A0A7G9QSI8"/>
<dbReference type="RefSeq" id="WP_187570079.1">
    <property type="nucleotide sequence ID" value="NZ_CP060711.1"/>
</dbReference>
<proteinExistence type="predicted"/>
<protein>
    <submittedName>
        <fullName evidence="1">Uncharacterized protein</fullName>
    </submittedName>
</protein>
<sequence length="141" mass="15580">MNVIEPYVSAGSIKFGATYDEIVSDLGEPRSQEKSRLGETVVRYDGFGATVSSYGVAEVYFLPDANVSILGIDLFNDPKAFRELCRLDGNPKEFMGFIILLKLGVTLTGFHDGDEAQKAITAFVRGRWDQLVDELKDCAFN</sequence>
<evidence type="ECO:0000313" key="2">
    <source>
        <dbReference type="Proteomes" id="UP000515977"/>
    </source>
</evidence>
<reference evidence="1 2" key="1">
    <citation type="submission" date="2020-08" db="EMBL/GenBank/DDBJ databases">
        <title>Genome sequence of Thermomonas brevis KACC 16975T.</title>
        <authorList>
            <person name="Hyun D.-W."/>
            <person name="Bae J.-W."/>
        </authorList>
    </citation>
    <scope>NUCLEOTIDE SEQUENCE [LARGE SCALE GENOMIC DNA]</scope>
    <source>
        <strain evidence="1 2">KACC 16975</strain>
    </source>
</reference>
<name>A0A7G9QSI8_9GAMM</name>
<dbReference type="Proteomes" id="UP000515977">
    <property type="component" value="Chromosome"/>
</dbReference>
<gene>
    <name evidence="1" type="ORF">H9L17_14260</name>
</gene>
<organism evidence="1 2">
    <name type="scientific">Thermomonas brevis</name>
    <dbReference type="NCBI Taxonomy" id="215691"/>
    <lineage>
        <taxon>Bacteria</taxon>
        <taxon>Pseudomonadati</taxon>
        <taxon>Pseudomonadota</taxon>
        <taxon>Gammaproteobacteria</taxon>
        <taxon>Lysobacterales</taxon>
        <taxon>Lysobacteraceae</taxon>
        <taxon>Thermomonas</taxon>
    </lineage>
</organism>
<keyword evidence="2" id="KW-1185">Reference proteome</keyword>